<keyword evidence="5 8" id="KW-0472">Membrane</keyword>
<dbReference type="PROSITE" id="PS50262">
    <property type="entry name" value="G_PROTEIN_RECEP_F1_2"/>
    <property type="match status" value="1"/>
</dbReference>
<feature type="transmembrane region" description="Helical" evidence="8">
    <location>
        <begin position="51"/>
        <end position="71"/>
    </location>
</feature>
<evidence type="ECO:0000313" key="10">
    <source>
        <dbReference type="EMBL" id="KAK3593437.1"/>
    </source>
</evidence>
<evidence type="ECO:0000256" key="4">
    <source>
        <dbReference type="ARBA" id="ARBA00023040"/>
    </source>
</evidence>
<dbReference type="GO" id="GO:0016020">
    <property type="term" value="C:membrane"/>
    <property type="evidence" value="ECO:0007669"/>
    <property type="project" value="UniProtKB-SubCell"/>
</dbReference>
<dbReference type="Proteomes" id="UP001195483">
    <property type="component" value="Unassembled WGS sequence"/>
</dbReference>
<dbReference type="Pfam" id="PF00001">
    <property type="entry name" value="7tm_1"/>
    <property type="match status" value="1"/>
</dbReference>
<keyword evidence="2 8" id="KW-0812">Transmembrane</keyword>
<keyword evidence="7" id="KW-0807">Transducer</keyword>
<evidence type="ECO:0000313" key="11">
    <source>
        <dbReference type="Proteomes" id="UP001195483"/>
    </source>
</evidence>
<dbReference type="InterPro" id="IPR000276">
    <property type="entry name" value="GPCR_Rhodpsn"/>
</dbReference>
<dbReference type="PANTHER" id="PTHR24238:SF47">
    <property type="entry name" value="ECDYSTEROIDS_DOPAMINE RECEPTOR-RELATED"/>
    <property type="match status" value="1"/>
</dbReference>
<accession>A0AAE0SJY6</accession>
<dbReference type="Gene3D" id="1.20.1070.10">
    <property type="entry name" value="Rhodopsin 7-helix transmembrane proteins"/>
    <property type="match status" value="2"/>
</dbReference>
<keyword evidence="11" id="KW-1185">Reference proteome</keyword>
<feature type="domain" description="G-protein coupled receptors family 1 profile" evidence="9">
    <location>
        <begin position="1"/>
        <end position="268"/>
    </location>
</feature>
<reference evidence="10" key="3">
    <citation type="submission" date="2023-05" db="EMBL/GenBank/DDBJ databases">
        <authorList>
            <person name="Smith C.H."/>
        </authorList>
    </citation>
    <scope>NUCLEOTIDE SEQUENCE</scope>
    <source>
        <strain evidence="10">CHS0354</strain>
        <tissue evidence="10">Mantle</tissue>
    </source>
</reference>
<gene>
    <name evidence="10" type="ORF">CHS0354_020199</name>
</gene>
<organism evidence="10 11">
    <name type="scientific">Potamilus streckersoni</name>
    <dbReference type="NCBI Taxonomy" id="2493646"/>
    <lineage>
        <taxon>Eukaryota</taxon>
        <taxon>Metazoa</taxon>
        <taxon>Spiralia</taxon>
        <taxon>Lophotrochozoa</taxon>
        <taxon>Mollusca</taxon>
        <taxon>Bivalvia</taxon>
        <taxon>Autobranchia</taxon>
        <taxon>Heteroconchia</taxon>
        <taxon>Palaeoheterodonta</taxon>
        <taxon>Unionida</taxon>
        <taxon>Unionoidea</taxon>
        <taxon>Unionidae</taxon>
        <taxon>Ambleminae</taxon>
        <taxon>Lampsilini</taxon>
        <taxon>Potamilus</taxon>
    </lineage>
</organism>
<dbReference type="PRINTS" id="PR00237">
    <property type="entry name" value="GPCRRHODOPSN"/>
</dbReference>
<dbReference type="GO" id="GO:0004930">
    <property type="term" value="F:G protein-coupled receptor activity"/>
    <property type="evidence" value="ECO:0007669"/>
    <property type="project" value="UniProtKB-KW"/>
</dbReference>
<dbReference type="PANTHER" id="PTHR24238">
    <property type="entry name" value="G-PROTEIN COUPLED RECEPTOR"/>
    <property type="match status" value="1"/>
</dbReference>
<protein>
    <recommendedName>
        <fullName evidence="9">G-protein coupled receptors family 1 profile domain-containing protein</fullName>
    </recommendedName>
</protein>
<dbReference type="EMBL" id="JAEAOA010001231">
    <property type="protein sequence ID" value="KAK3593437.1"/>
    <property type="molecule type" value="Genomic_DNA"/>
</dbReference>
<reference evidence="10" key="1">
    <citation type="journal article" date="2021" name="Genome Biol. Evol.">
        <title>A High-Quality Reference Genome for a Parasitic Bivalve with Doubly Uniparental Inheritance (Bivalvia: Unionida).</title>
        <authorList>
            <person name="Smith C.H."/>
        </authorList>
    </citation>
    <scope>NUCLEOTIDE SEQUENCE</scope>
    <source>
        <strain evidence="10">CHS0354</strain>
    </source>
</reference>
<reference evidence="10" key="2">
    <citation type="journal article" date="2021" name="Genome Biol. Evol.">
        <title>Developing a high-quality reference genome for a parasitic bivalve with doubly uniparental inheritance (Bivalvia: Unionida).</title>
        <authorList>
            <person name="Smith C.H."/>
        </authorList>
    </citation>
    <scope>NUCLEOTIDE SEQUENCE</scope>
    <source>
        <strain evidence="10">CHS0354</strain>
        <tissue evidence="10">Mantle</tissue>
    </source>
</reference>
<feature type="transmembrane region" description="Helical" evidence="8">
    <location>
        <begin position="12"/>
        <end position="31"/>
    </location>
</feature>
<name>A0AAE0SJY6_9BIVA</name>
<feature type="transmembrane region" description="Helical" evidence="8">
    <location>
        <begin position="209"/>
        <end position="228"/>
    </location>
</feature>
<evidence type="ECO:0000256" key="6">
    <source>
        <dbReference type="ARBA" id="ARBA00023170"/>
    </source>
</evidence>
<dbReference type="AlphaFoldDB" id="A0AAE0SJY6"/>
<evidence type="ECO:0000256" key="8">
    <source>
        <dbReference type="SAM" id="Phobius"/>
    </source>
</evidence>
<evidence type="ECO:0000259" key="9">
    <source>
        <dbReference type="PROSITE" id="PS50262"/>
    </source>
</evidence>
<sequence>MYNTPQICAVKSFFQNATVTAISSGLLLIAVDRFLKVRWPLGRQITPSCARILTIVFFLGACIVASPVANLSGEHKSVKNVNGINVNITQCEEKSQYKKSTWIGITLIQRKKATHSLSCKSNNEVRQNRAVYNIHQHYLFLEKNHQEAGVAETSFSTTNDTIERSSAATDIPKDNHLKYAVRKNCASRDEKSLYMKRTTWKRKMLRQTLITFIVTIIFVSTVVIYQVYLLKLRDSYTYLQELDNHGAVTFLISYSLFFINCVINPFLYGFLDRRFQKIIKQSGLRMTGSLRKLRRRIIRK</sequence>
<keyword evidence="3 8" id="KW-1133">Transmembrane helix</keyword>
<keyword evidence="4" id="KW-0297">G-protein coupled receptor</keyword>
<evidence type="ECO:0000256" key="1">
    <source>
        <dbReference type="ARBA" id="ARBA00004141"/>
    </source>
</evidence>
<comment type="caution">
    <text evidence="10">The sequence shown here is derived from an EMBL/GenBank/DDBJ whole genome shotgun (WGS) entry which is preliminary data.</text>
</comment>
<dbReference type="InterPro" id="IPR017452">
    <property type="entry name" value="GPCR_Rhodpsn_7TM"/>
</dbReference>
<evidence type="ECO:0000256" key="3">
    <source>
        <dbReference type="ARBA" id="ARBA00022989"/>
    </source>
</evidence>
<proteinExistence type="predicted"/>
<evidence type="ECO:0000256" key="2">
    <source>
        <dbReference type="ARBA" id="ARBA00022692"/>
    </source>
</evidence>
<dbReference type="SUPFAM" id="SSF81321">
    <property type="entry name" value="Family A G protein-coupled receptor-like"/>
    <property type="match status" value="1"/>
</dbReference>
<evidence type="ECO:0000256" key="5">
    <source>
        <dbReference type="ARBA" id="ARBA00023136"/>
    </source>
</evidence>
<comment type="subcellular location">
    <subcellularLocation>
        <location evidence="1">Membrane</location>
        <topology evidence="1">Multi-pass membrane protein</topology>
    </subcellularLocation>
</comment>
<evidence type="ECO:0000256" key="7">
    <source>
        <dbReference type="ARBA" id="ARBA00023224"/>
    </source>
</evidence>
<keyword evidence="6" id="KW-0675">Receptor</keyword>
<feature type="transmembrane region" description="Helical" evidence="8">
    <location>
        <begin position="248"/>
        <end position="271"/>
    </location>
</feature>